<keyword evidence="2" id="KW-0732">Signal</keyword>
<reference evidence="4" key="1">
    <citation type="submission" date="2017-06" db="EMBL/GenBank/DDBJ databases">
        <authorList>
            <person name="Varghese N."/>
            <person name="Submissions S."/>
        </authorList>
    </citation>
    <scope>NUCLEOTIDE SEQUENCE [LARGE SCALE GENOMIC DNA]</scope>
    <source>
        <strain evidence="4">NKM1</strain>
    </source>
</reference>
<feature type="signal peptide" evidence="2">
    <location>
        <begin position="1"/>
        <end position="18"/>
    </location>
</feature>
<dbReference type="Proteomes" id="UP000198432">
    <property type="component" value="Unassembled WGS sequence"/>
</dbReference>
<name>A0A239JKZ7_9BACT</name>
<feature type="region of interest" description="Disordered" evidence="1">
    <location>
        <begin position="164"/>
        <end position="221"/>
    </location>
</feature>
<feature type="compositionally biased region" description="Basic and acidic residues" evidence="1">
    <location>
        <begin position="208"/>
        <end position="221"/>
    </location>
</feature>
<evidence type="ECO:0000313" key="4">
    <source>
        <dbReference type="Proteomes" id="UP000198432"/>
    </source>
</evidence>
<evidence type="ECO:0000256" key="2">
    <source>
        <dbReference type="SAM" id="SignalP"/>
    </source>
</evidence>
<organism evidence="3 4">
    <name type="scientific">Pontibacter ummariensis</name>
    <dbReference type="NCBI Taxonomy" id="1610492"/>
    <lineage>
        <taxon>Bacteria</taxon>
        <taxon>Pseudomonadati</taxon>
        <taxon>Bacteroidota</taxon>
        <taxon>Cytophagia</taxon>
        <taxon>Cytophagales</taxon>
        <taxon>Hymenobacteraceae</taxon>
        <taxon>Pontibacter</taxon>
    </lineage>
</organism>
<dbReference type="RefSeq" id="WP_089320955.1">
    <property type="nucleotide sequence ID" value="NZ_FZOQ01000022.1"/>
</dbReference>
<feature type="chain" id="PRO_5012308768" evidence="2">
    <location>
        <begin position="19"/>
        <end position="1589"/>
    </location>
</feature>
<sequence length="1589" mass="175749">MRQLLSLILFLAVFSAQAQVKFSNDPAEFVKDAKAMLSAGKVDHAEELSAQLEELWSSGKLTERQKQQVIKVSQLLYRKRMRANPHFEQFYTMLLAGVGTRNLSGVRLDNMLEVTAKAIGQEEPKQLEKFLTTASLYLSANRLFQNTYYSLHATGGSFSFAYEGPSKPTETVTEEDSWDSISWDDEVNETGEATAEEDDAWGTITSVPEKEDKKKTAQKRKESLKQQFIPAQPKVSGPVLQLQNVTLAFVTPWDSAAIVQTNGQLMLGNDLFVGEGGKFEWQVQEKPAVAELRKYSFNISFAGFKAPDVTISYPAVLAGPIDGPMEWVSRKRKTSKYPYPKFLSFTNDAKVTNLGSNLSYKGGFSLIGNAIGSESMDGSLSEVVLSQAGERKFRAIARNYTFNDTLLLAGRAAVALYQQNDSLTHPAVQLRYSRSGQELTLTKDKGAYAHTPYSDSFHKLEITAERVRWNLNEPQIEFSILSTKTIVPVHLESLEYYSNNRYQQLVGVAPFHPLQLLIGYSVKAKRNEFYASDVARATKISEAAIKGAASAMSHQRFLNYDPGSGYIELKPKAWHYVGASRDLKDYDHLAIKSVVPSGRNATLNLDDNRLTVRGVSKITFNNDTASVYILPRRQEVHVLKNRDIEFEGQVFASQLVFKGTEFKFNYDEFSIDLIKLDTIALVSLKGRSRKGGASEQVLTGKGSSMPGKLYINKPHNKSGEKYFAEYPKFDAPMGALVAFDKREVAGGAYDSTVYFDMPPFKLDSLSSGKKVVAFDGTFHSGGIFPPIKTKLQMMPDGTLGFYYQPSAKGLEAFGGKGVAFDTIMMSSSGIQSRGKLTYLTATLEAPVYTYFKDSVVAKGGEMISIKEGGSGYPVASLSNFEMNWQPLTDTMYLKPTKEPMRLYEESYTFKGTAKYSPGGLYGSGILENPVAKVTSSSLHFKQRSFSGNNAKMVVKSGEGKPAVEALDVALDYDMTKGLVDFESEKKGAASITFPKAQYKTSMSSGRWDTNNQKVSLRADENGGSNWFYSMHPEQGGLRFKAGSGDYNLKDNTIRAGGVPFISVADVYIVPDSGKVAVAADATIQTLRNARVLADSSQQFHKLNKGNIDVLSRMAFKGSAIHNFLNAASDSFGLQFENFIYGNPQEKKKPVYTFATANIKEENAFYIFPRILYRGKITMQAPEKYMDFDGELKLNFTGDPADSGWFPYKKDTLDPENVRIPILKAKAADGTALHTGLHMAADSGKLYNTFVSKKLAEDDLDLFLVDGLLSYDKSKGEFKIGQEARAYGDSYEGSLMQYNEASNTVHFEGRLNLLKPTKNFSIDASGSGDANVDSSRYSLDTFLAFDLEVPGKALDAMAAALQGSGLGSIDAMGHNQEALHYKLAEFIGDRGVRDYIERSAMAYVPLPEVSRSLVRSLILDQVNLRWSNEQNAWYSVGSISLASILKNDINAKMDGYLELRQDMNGDPAVNLYLQADPYTWYYFSFFENGLTLASSDDNFNKVIGSKSKGSRGTSGSYGIYLGEPIEKNQFLDYFSKTYLNGEKGFKVAAGQPIGEPVGGFGGQEEDEKQDKKKRKKKGKEDPFGVEPETD</sequence>
<dbReference type="OrthoDB" id="1465441at2"/>
<evidence type="ECO:0000256" key="1">
    <source>
        <dbReference type="SAM" id="MobiDB-lite"/>
    </source>
</evidence>
<accession>A0A239JKZ7</accession>
<proteinExistence type="predicted"/>
<evidence type="ECO:0000313" key="3">
    <source>
        <dbReference type="EMBL" id="SNT06517.1"/>
    </source>
</evidence>
<gene>
    <name evidence="3" type="ORF">SAMN06296052_12261</name>
</gene>
<keyword evidence="4" id="KW-1185">Reference proteome</keyword>
<dbReference type="EMBL" id="FZOQ01000022">
    <property type="protein sequence ID" value="SNT06517.1"/>
    <property type="molecule type" value="Genomic_DNA"/>
</dbReference>
<feature type="compositionally biased region" description="Acidic residues" evidence="1">
    <location>
        <begin position="172"/>
        <end position="200"/>
    </location>
</feature>
<protein>
    <submittedName>
        <fullName evidence="3">Uncharacterized protein</fullName>
    </submittedName>
</protein>
<feature type="region of interest" description="Disordered" evidence="1">
    <location>
        <begin position="1553"/>
        <end position="1589"/>
    </location>
</feature>